<feature type="non-terminal residue" evidence="1">
    <location>
        <position position="1"/>
    </location>
</feature>
<gene>
    <name evidence="1" type="ORF">S03H2_59057</name>
</gene>
<protein>
    <submittedName>
        <fullName evidence="1">Uncharacterized protein</fullName>
    </submittedName>
</protein>
<comment type="caution">
    <text evidence="1">The sequence shown here is derived from an EMBL/GenBank/DDBJ whole genome shotgun (WGS) entry which is preliminary data.</text>
</comment>
<name>X1IA66_9ZZZZ</name>
<reference evidence="1" key="1">
    <citation type="journal article" date="2014" name="Front. Microbiol.">
        <title>High frequency of phylogenetically diverse reductive dehalogenase-homologous genes in deep subseafloor sedimentary metagenomes.</title>
        <authorList>
            <person name="Kawai M."/>
            <person name="Futagami T."/>
            <person name="Toyoda A."/>
            <person name="Takaki Y."/>
            <person name="Nishi S."/>
            <person name="Hori S."/>
            <person name="Arai W."/>
            <person name="Tsubouchi T."/>
            <person name="Morono Y."/>
            <person name="Uchiyama I."/>
            <person name="Ito T."/>
            <person name="Fujiyama A."/>
            <person name="Inagaki F."/>
            <person name="Takami H."/>
        </authorList>
    </citation>
    <scope>NUCLEOTIDE SEQUENCE</scope>
    <source>
        <strain evidence="1">Expedition CK06-06</strain>
    </source>
</reference>
<organism evidence="1">
    <name type="scientific">marine sediment metagenome</name>
    <dbReference type="NCBI Taxonomy" id="412755"/>
    <lineage>
        <taxon>unclassified sequences</taxon>
        <taxon>metagenomes</taxon>
        <taxon>ecological metagenomes</taxon>
    </lineage>
</organism>
<dbReference type="AlphaFoldDB" id="X1IA66"/>
<dbReference type="EMBL" id="BARU01037959">
    <property type="protein sequence ID" value="GAH79321.1"/>
    <property type="molecule type" value="Genomic_DNA"/>
</dbReference>
<sequence>NDIFIWREGWEYGERVDFTADYNACYKHLVSKLVFLTSAHNVIVRMYVSVDCNDTDKLIYECELKRNMGLFAMDAWLASGEADMPGLALCRAIEVIMKEEEKGEVDNGL</sequence>
<evidence type="ECO:0000313" key="1">
    <source>
        <dbReference type="EMBL" id="GAH79321.1"/>
    </source>
</evidence>
<proteinExistence type="predicted"/>
<accession>X1IA66</accession>